<dbReference type="RefSeq" id="WP_242779002.1">
    <property type="nucleotide sequence ID" value="NZ_JALDAY010000024.1"/>
</dbReference>
<dbReference type="Proteomes" id="UP001165269">
    <property type="component" value="Unassembled WGS sequence"/>
</dbReference>
<evidence type="ECO:0000313" key="3">
    <source>
        <dbReference type="Proteomes" id="UP001165269"/>
    </source>
</evidence>
<keyword evidence="3" id="KW-1185">Reference proteome</keyword>
<dbReference type="EMBL" id="JALDAY010000024">
    <property type="protein sequence ID" value="MCI3279205.1"/>
    <property type="molecule type" value="Genomic_DNA"/>
</dbReference>
<evidence type="ECO:0000256" key="1">
    <source>
        <dbReference type="SAM" id="Phobius"/>
    </source>
</evidence>
<name>A0ABS9YR60_9ACTN</name>
<sequence length="114" mass="12630">MADEPSLGELGRLIQALRGDVRDDYAQINSRLDRLVSIDVYAVEKAALLKDLSDMEKTVQQLSAKHDRDIAAIQEQRIQDADRITQTRRWLAGAVISLLGILVPVILFMAGGKS</sequence>
<keyword evidence="1" id="KW-1133">Transmembrane helix</keyword>
<reference evidence="2" key="1">
    <citation type="submission" date="2022-03" db="EMBL/GenBank/DDBJ databases">
        <title>Streptomyces 7R015 and 7R016 isolated from Barleria lupulina in Thailand.</title>
        <authorList>
            <person name="Kanchanasin P."/>
            <person name="Phongsopitanun W."/>
            <person name="Tanasupawat S."/>
        </authorList>
    </citation>
    <scope>NUCLEOTIDE SEQUENCE</scope>
    <source>
        <strain evidence="2">7R015</strain>
    </source>
</reference>
<keyword evidence="1" id="KW-0472">Membrane</keyword>
<organism evidence="2 3">
    <name type="scientific">Streptomyces cylindrosporus</name>
    <dbReference type="NCBI Taxonomy" id="2927583"/>
    <lineage>
        <taxon>Bacteria</taxon>
        <taxon>Bacillati</taxon>
        <taxon>Actinomycetota</taxon>
        <taxon>Actinomycetes</taxon>
        <taxon>Kitasatosporales</taxon>
        <taxon>Streptomycetaceae</taxon>
        <taxon>Streptomyces</taxon>
    </lineage>
</organism>
<keyword evidence="1" id="KW-0812">Transmembrane</keyword>
<evidence type="ECO:0000313" key="2">
    <source>
        <dbReference type="EMBL" id="MCI3279205.1"/>
    </source>
</evidence>
<feature type="transmembrane region" description="Helical" evidence="1">
    <location>
        <begin position="90"/>
        <end position="111"/>
    </location>
</feature>
<protein>
    <submittedName>
        <fullName evidence="2">Uncharacterized protein</fullName>
    </submittedName>
</protein>
<comment type="caution">
    <text evidence="2">The sequence shown here is derived from an EMBL/GenBank/DDBJ whole genome shotgun (WGS) entry which is preliminary data.</text>
</comment>
<proteinExistence type="predicted"/>
<accession>A0ABS9YR60</accession>
<gene>
    <name evidence="2" type="ORF">MQP27_49890</name>
</gene>